<dbReference type="Proteomes" id="UP000308836">
    <property type="component" value="Unassembled WGS sequence"/>
</dbReference>
<keyword evidence="2" id="KW-1185">Reference proteome</keyword>
<evidence type="ECO:0000313" key="1">
    <source>
        <dbReference type="EMBL" id="TGY66637.1"/>
    </source>
</evidence>
<proteinExistence type="predicted"/>
<comment type="caution">
    <text evidence="1">The sequence shown here is derived from an EMBL/GenBank/DDBJ whole genome shotgun (WGS) entry which is preliminary data.</text>
</comment>
<accession>A0AC61R8U1</accession>
<organism evidence="1 2">
    <name type="scientific">Dubosiella muris</name>
    <dbReference type="NCBI Taxonomy" id="3038133"/>
    <lineage>
        <taxon>Bacteria</taxon>
        <taxon>Bacillati</taxon>
        <taxon>Bacillota</taxon>
        <taxon>Erysipelotrichia</taxon>
        <taxon>Erysipelotrichales</taxon>
        <taxon>Erysipelotrichaceae</taxon>
        <taxon>Dubosiella</taxon>
    </lineage>
</organism>
<dbReference type="EMBL" id="SRYG01000005">
    <property type="protein sequence ID" value="TGY66637.1"/>
    <property type="molecule type" value="Genomic_DNA"/>
</dbReference>
<gene>
    <name evidence="1" type="ORF">E5336_03685</name>
</gene>
<name>A0AC61R8U1_9FIRM</name>
<evidence type="ECO:0000313" key="2">
    <source>
        <dbReference type="Proteomes" id="UP000308836"/>
    </source>
</evidence>
<protein>
    <submittedName>
        <fullName evidence="1">Uncharacterized protein</fullName>
    </submittedName>
</protein>
<reference evidence="1" key="1">
    <citation type="submission" date="2019-04" db="EMBL/GenBank/DDBJ databases">
        <title>Microbes associate with the intestines of laboratory mice.</title>
        <authorList>
            <person name="Navarre W."/>
            <person name="Wong E."/>
            <person name="Huang K."/>
            <person name="Tropini C."/>
            <person name="Ng K."/>
            <person name="Yu B."/>
        </authorList>
    </citation>
    <scope>NUCLEOTIDE SEQUENCE</scope>
    <source>
        <strain evidence="1">NM09_H32</strain>
    </source>
</reference>
<sequence length="262" mass="28983">MKSHVFELVAQEIRFALKTRWGYKIGIVSDLVVITATFVLMFYFQSSYGLQDFYGVSEQTAKVLYFLGFLFWQFGTLALGFCSSMISNDARSGILELEVQSGYPVPLLVLVRMAANLLLNLVIVVALVVVFYFLSSISMKEIGFVLLACLLSVPAILGMFGIGLLVGCVSLKEKGTNSITLILQAVLLFLGNVSTPIYFSVQHAIPFADGIEIVRSLYVGMPVAAWLPWAYVLVNALWLGAGLFLFGRALHHERVYGTFDTY</sequence>